<dbReference type="RefSeq" id="WP_377981202.1">
    <property type="nucleotide sequence ID" value="NZ_JBBKXX010000003.1"/>
</dbReference>
<evidence type="ECO:0000259" key="2">
    <source>
        <dbReference type="Pfam" id="PF12680"/>
    </source>
</evidence>
<dbReference type="Pfam" id="PF12680">
    <property type="entry name" value="SnoaL_2"/>
    <property type="match status" value="1"/>
</dbReference>
<comment type="caution">
    <text evidence="3">The sequence shown here is derived from an EMBL/GenBank/DDBJ whole genome shotgun (WGS) entry which is preliminary data.</text>
</comment>
<organism evidence="3 4">
    <name type="scientific">Aquirufa esocilacus</name>
    <dbReference type="NCBI Taxonomy" id="3096513"/>
    <lineage>
        <taxon>Bacteria</taxon>
        <taxon>Pseudomonadati</taxon>
        <taxon>Bacteroidota</taxon>
        <taxon>Cytophagia</taxon>
        <taxon>Cytophagales</taxon>
        <taxon>Flectobacillaceae</taxon>
        <taxon>Aquirufa</taxon>
    </lineage>
</organism>
<evidence type="ECO:0000313" key="4">
    <source>
        <dbReference type="Proteomes" id="UP001598019"/>
    </source>
</evidence>
<dbReference type="InterPro" id="IPR037401">
    <property type="entry name" value="SnoaL-like"/>
</dbReference>
<feature type="chain" id="PRO_5045340674" evidence="1">
    <location>
        <begin position="20"/>
        <end position="140"/>
    </location>
</feature>
<name>A0ABW6DM49_9BACT</name>
<evidence type="ECO:0000313" key="3">
    <source>
        <dbReference type="EMBL" id="MFD3408840.1"/>
    </source>
</evidence>
<feature type="signal peptide" evidence="1">
    <location>
        <begin position="1"/>
        <end position="19"/>
    </location>
</feature>
<accession>A0ABW6DM49</accession>
<dbReference type="Proteomes" id="UP001598019">
    <property type="component" value="Unassembled WGS sequence"/>
</dbReference>
<dbReference type="EMBL" id="JBBKXX010000003">
    <property type="protein sequence ID" value="MFD3408840.1"/>
    <property type="molecule type" value="Genomic_DNA"/>
</dbReference>
<keyword evidence="4" id="KW-1185">Reference proteome</keyword>
<feature type="domain" description="SnoaL-like" evidence="2">
    <location>
        <begin position="37"/>
        <end position="132"/>
    </location>
</feature>
<protein>
    <submittedName>
        <fullName evidence="3">Nuclear transport factor 2 family protein</fullName>
    </submittedName>
</protein>
<proteinExistence type="predicted"/>
<dbReference type="Gene3D" id="3.10.450.50">
    <property type="match status" value="1"/>
</dbReference>
<sequence length="140" mass="15402">MKKILLVALLVSSSVLVFGQNSPKKVDEATTLAVFQHHSKALGENNLDEIMADYTEESVVITPDGTFSGLAEIRKAFVELVKAFPTKGSTFNVIKTAVKNDLFYIVWSAKTPVVEFNYATDTFIIQGGKILRQTFAGNKK</sequence>
<gene>
    <name evidence="3" type="ORF">SKC37_09250</name>
</gene>
<keyword evidence="1" id="KW-0732">Signal</keyword>
<reference evidence="3 4" key="1">
    <citation type="submission" date="2024-03" db="EMBL/GenBank/DDBJ databases">
        <title>Aquirufa genome sequencing.</title>
        <authorList>
            <person name="Pitt A."/>
            <person name="Hahn M.W."/>
        </authorList>
    </citation>
    <scope>NUCLEOTIDE SEQUENCE [LARGE SCALE GENOMIC DNA]</scope>
    <source>
        <strain evidence="3 4">HETE-83D</strain>
    </source>
</reference>
<dbReference type="SUPFAM" id="SSF54427">
    <property type="entry name" value="NTF2-like"/>
    <property type="match status" value="1"/>
</dbReference>
<evidence type="ECO:0000256" key="1">
    <source>
        <dbReference type="SAM" id="SignalP"/>
    </source>
</evidence>
<dbReference type="InterPro" id="IPR032710">
    <property type="entry name" value="NTF2-like_dom_sf"/>
</dbReference>